<evidence type="ECO:0000256" key="1">
    <source>
        <dbReference type="SAM" id="MobiDB-lite"/>
    </source>
</evidence>
<accession>A0AAV4UH67</accession>
<gene>
    <name evidence="2" type="ORF">CDAR_419851</name>
</gene>
<evidence type="ECO:0000313" key="2">
    <source>
        <dbReference type="EMBL" id="GIY57099.1"/>
    </source>
</evidence>
<keyword evidence="3" id="KW-1185">Reference proteome</keyword>
<proteinExistence type="predicted"/>
<dbReference type="Proteomes" id="UP001054837">
    <property type="component" value="Unassembled WGS sequence"/>
</dbReference>
<comment type="caution">
    <text evidence="2">The sequence shown here is derived from an EMBL/GenBank/DDBJ whole genome shotgun (WGS) entry which is preliminary data.</text>
</comment>
<evidence type="ECO:0000313" key="3">
    <source>
        <dbReference type="Proteomes" id="UP001054837"/>
    </source>
</evidence>
<sequence length="88" mass="9857">MATKTVITLNVKRKEICGTRVKNPLTKLPFLTDLQQQKRLSRTILVEVGRCSAGFALSLPDARAHADRGMNGWDRPPRPLPSTRPPHE</sequence>
<reference evidence="2 3" key="1">
    <citation type="submission" date="2021-06" db="EMBL/GenBank/DDBJ databases">
        <title>Caerostris darwini draft genome.</title>
        <authorList>
            <person name="Kono N."/>
            <person name="Arakawa K."/>
        </authorList>
    </citation>
    <scope>NUCLEOTIDE SEQUENCE [LARGE SCALE GENOMIC DNA]</scope>
</reference>
<feature type="compositionally biased region" description="Pro residues" evidence="1">
    <location>
        <begin position="78"/>
        <end position="88"/>
    </location>
</feature>
<protein>
    <submittedName>
        <fullName evidence="2">Uncharacterized protein</fullName>
    </submittedName>
</protein>
<feature type="region of interest" description="Disordered" evidence="1">
    <location>
        <begin position="66"/>
        <end position="88"/>
    </location>
</feature>
<name>A0AAV4UH67_9ARAC</name>
<organism evidence="2 3">
    <name type="scientific">Caerostris darwini</name>
    <dbReference type="NCBI Taxonomy" id="1538125"/>
    <lineage>
        <taxon>Eukaryota</taxon>
        <taxon>Metazoa</taxon>
        <taxon>Ecdysozoa</taxon>
        <taxon>Arthropoda</taxon>
        <taxon>Chelicerata</taxon>
        <taxon>Arachnida</taxon>
        <taxon>Araneae</taxon>
        <taxon>Araneomorphae</taxon>
        <taxon>Entelegynae</taxon>
        <taxon>Araneoidea</taxon>
        <taxon>Araneidae</taxon>
        <taxon>Caerostris</taxon>
    </lineage>
</organism>
<dbReference type="AlphaFoldDB" id="A0AAV4UH67"/>
<dbReference type="EMBL" id="BPLQ01011283">
    <property type="protein sequence ID" value="GIY57099.1"/>
    <property type="molecule type" value="Genomic_DNA"/>
</dbReference>